<evidence type="ECO:0008006" key="2">
    <source>
        <dbReference type="Google" id="ProtNLM"/>
    </source>
</evidence>
<reference evidence="1" key="1">
    <citation type="journal article" date="2014" name="Front. Microbiol.">
        <title>High frequency of phylogenetically diverse reductive dehalogenase-homologous genes in deep subseafloor sedimentary metagenomes.</title>
        <authorList>
            <person name="Kawai M."/>
            <person name="Futagami T."/>
            <person name="Toyoda A."/>
            <person name="Takaki Y."/>
            <person name="Nishi S."/>
            <person name="Hori S."/>
            <person name="Arai W."/>
            <person name="Tsubouchi T."/>
            <person name="Morono Y."/>
            <person name="Uchiyama I."/>
            <person name="Ito T."/>
            <person name="Fujiyama A."/>
            <person name="Inagaki F."/>
            <person name="Takami H."/>
        </authorList>
    </citation>
    <scope>NUCLEOTIDE SEQUENCE</scope>
    <source>
        <strain evidence="1">Expedition CK06-06</strain>
    </source>
</reference>
<protein>
    <recommendedName>
        <fullName evidence="2">Methyltransferase domain-containing protein</fullName>
    </recommendedName>
</protein>
<dbReference type="InterPro" id="IPR029063">
    <property type="entry name" value="SAM-dependent_MTases_sf"/>
</dbReference>
<sequence length="188" mass="21355">MDTYSFGLGISEEEGKCMFDSLTELSKHFDPINIVEVGCREFKTGYTLCKICKDLSKNYNYSGIDIVRRDNILPEHMHFILGDANDEILLEQLPDKFHFVFIDPCHCKECVLNQIDIYTKRLVDGGIIAFHDSGINSQGLAMSESHDTSKDLRVGVKEALRIVNLESKGYKVFRKVENSPKGIICLQK</sequence>
<gene>
    <name evidence="1" type="ORF">S03H2_12206</name>
</gene>
<dbReference type="Pfam" id="PF13578">
    <property type="entry name" value="Methyltransf_24"/>
    <property type="match status" value="1"/>
</dbReference>
<accession>X1FM86</accession>
<proteinExistence type="predicted"/>
<comment type="caution">
    <text evidence="1">The sequence shown here is derived from an EMBL/GenBank/DDBJ whole genome shotgun (WGS) entry which is preliminary data.</text>
</comment>
<dbReference type="EMBL" id="BARU01006218">
    <property type="protein sequence ID" value="GAH46072.1"/>
    <property type="molecule type" value="Genomic_DNA"/>
</dbReference>
<organism evidence="1">
    <name type="scientific">marine sediment metagenome</name>
    <dbReference type="NCBI Taxonomy" id="412755"/>
    <lineage>
        <taxon>unclassified sequences</taxon>
        <taxon>metagenomes</taxon>
        <taxon>ecological metagenomes</taxon>
    </lineage>
</organism>
<dbReference type="AlphaFoldDB" id="X1FM86"/>
<dbReference type="Gene3D" id="3.40.50.150">
    <property type="entry name" value="Vaccinia Virus protein VP39"/>
    <property type="match status" value="1"/>
</dbReference>
<dbReference type="SUPFAM" id="SSF53335">
    <property type="entry name" value="S-adenosyl-L-methionine-dependent methyltransferases"/>
    <property type="match status" value="1"/>
</dbReference>
<name>X1FM86_9ZZZZ</name>
<evidence type="ECO:0000313" key="1">
    <source>
        <dbReference type="EMBL" id="GAH46072.1"/>
    </source>
</evidence>